<feature type="domain" description="C2H2-type" evidence="3">
    <location>
        <begin position="75"/>
        <end position="102"/>
    </location>
</feature>
<keyword evidence="5" id="KW-1185">Reference proteome</keyword>
<sequence>MPVAKLKASGTQNVMKTEDKIDTIISQVVGIEPFISFPRARESAVQWIQLLHALCQQDIPGWPLLSPLPIKVQLLKCEKCSQEFCSPINYRRHIRVHHRLKKLAKDCTKNRDLLGEYWDKLFVEEAKEVVSFNNVMLEEVLGSSVLNALTVLVQRRVFSPFPQSYMRAGAALLDIVKSNPSSFPISSQDLFSILDDASEKTFLCGTTESMQRFAFDGEAGKNGLEPKNVVACTSFLLEQKLVNAWIADKDAEALRCHKQLVEEEEAAQKRQAEILERKRHKKLRQKEHKVREQRHGDETETKENIDSTVEDLAPAESSLDTCASEAHNPDSSVDNAPSRIPSQCHVTNEGIVGDTQSGYDLGTDQNIVRQSAHGHNHRTTSAKRKGMLKPQWIIANGLHTSQNSPISNTDTIQKYRTNHDQSAAAKFNCSKVWSQKPTREVDMLVSKAIVEKEREQCKKPEVLIGSIPVTLGNCSHSEANAVAFREDAVIENLVKENSSLDKPMKPDSDQSGNNRPTLKFWRPLSRHDNKNPLAVNRGGPEVDAVYVNGDSQNLAGSSSLKLCSIDGSDIGSENNSPHLEGRVEPGSLLLSSHAARAFLAQRWKEALSLDHVKLVISPISEPPGCQKTHDSKVVAGQYSDADKSNVHANAESRLPATSRVIKSKTRVKPEKGTKTKGSSFYQMVFCQNIEGPTLMMMPSALRSLEGDNGNNEESRKNGVAAVW</sequence>
<evidence type="ECO:0000313" key="4">
    <source>
        <dbReference type="EMBL" id="CAL0333271.1"/>
    </source>
</evidence>
<dbReference type="Proteomes" id="UP001497480">
    <property type="component" value="Unassembled WGS sequence"/>
</dbReference>
<feature type="region of interest" description="Disordered" evidence="2">
    <location>
        <begin position="277"/>
        <end position="343"/>
    </location>
</feature>
<dbReference type="PANTHER" id="PTHR36055:SF4">
    <property type="entry name" value="ZINC FINGER PROTEIN, PUTATIVE-RELATED"/>
    <property type="match status" value="1"/>
</dbReference>
<dbReference type="PANTHER" id="PTHR36055">
    <property type="entry name" value="C2H2-LIKE ZINC FINGER PROTEIN"/>
    <property type="match status" value="1"/>
</dbReference>
<accession>A0AAV1YIQ2</accession>
<evidence type="ECO:0000256" key="1">
    <source>
        <dbReference type="PROSITE-ProRule" id="PRU00042"/>
    </source>
</evidence>
<evidence type="ECO:0000256" key="2">
    <source>
        <dbReference type="SAM" id="MobiDB-lite"/>
    </source>
</evidence>
<feature type="compositionally biased region" description="Basic and acidic residues" evidence="2">
    <location>
        <begin position="498"/>
        <end position="508"/>
    </location>
</feature>
<evidence type="ECO:0000259" key="3">
    <source>
        <dbReference type="PROSITE" id="PS50157"/>
    </source>
</evidence>
<feature type="region of interest" description="Disordered" evidence="2">
    <location>
        <begin position="704"/>
        <end position="723"/>
    </location>
</feature>
<feature type="compositionally biased region" description="Basic residues" evidence="2">
    <location>
        <begin position="277"/>
        <end position="288"/>
    </location>
</feature>
<dbReference type="SMART" id="SM00355">
    <property type="entry name" value="ZnF_C2H2"/>
    <property type="match status" value="1"/>
</dbReference>
<feature type="compositionally biased region" description="Basic and acidic residues" evidence="2">
    <location>
        <begin position="289"/>
        <end position="305"/>
    </location>
</feature>
<feature type="region of interest" description="Disordered" evidence="2">
    <location>
        <begin position="496"/>
        <end position="523"/>
    </location>
</feature>
<gene>
    <name evidence="4" type="ORF">LLUT_LOCUS34331</name>
</gene>
<dbReference type="EMBL" id="CAXHTB010000025">
    <property type="protein sequence ID" value="CAL0333271.1"/>
    <property type="molecule type" value="Genomic_DNA"/>
</dbReference>
<dbReference type="AlphaFoldDB" id="A0AAV1YIQ2"/>
<dbReference type="GO" id="GO:0008270">
    <property type="term" value="F:zinc ion binding"/>
    <property type="evidence" value="ECO:0007669"/>
    <property type="project" value="UniProtKB-KW"/>
</dbReference>
<dbReference type="PROSITE" id="PS50157">
    <property type="entry name" value="ZINC_FINGER_C2H2_2"/>
    <property type="match status" value="1"/>
</dbReference>
<keyword evidence="1" id="KW-0862">Zinc</keyword>
<keyword evidence="1" id="KW-0479">Metal-binding</keyword>
<feature type="compositionally biased region" description="Polar residues" evidence="2">
    <location>
        <begin position="329"/>
        <end position="343"/>
    </location>
</feature>
<evidence type="ECO:0000313" key="5">
    <source>
        <dbReference type="Proteomes" id="UP001497480"/>
    </source>
</evidence>
<proteinExistence type="predicted"/>
<comment type="caution">
    <text evidence="4">The sequence shown here is derived from an EMBL/GenBank/DDBJ whole genome shotgun (WGS) entry which is preliminary data.</text>
</comment>
<dbReference type="InterPro" id="IPR013087">
    <property type="entry name" value="Znf_C2H2_type"/>
</dbReference>
<reference evidence="4 5" key="1">
    <citation type="submission" date="2024-03" db="EMBL/GenBank/DDBJ databases">
        <authorList>
            <person name="Martinez-Hernandez J."/>
        </authorList>
    </citation>
    <scope>NUCLEOTIDE SEQUENCE [LARGE SCALE GENOMIC DNA]</scope>
</reference>
<protein>
    <recommendedName>
        <fullName evidence="3">C2H2-type domain-containing protein</fullName>
    </recommendedName>
</protein>
<keyword evidence="1" id="KW-0863">Zinc-finger</keyword>
<organism evidence="4 5">
    <name type="scientific">Lupinus luteus</name>
    <name type="common">European yellow lupine</name>
    <dbReference type="NCBI Taxonomy" id="3873"/>
    <lineage>
        <taxon>Eukaryota</taxon>
        <taxon>Viridiplantae</taxon>
        <taxon>Streptophyta</taxon>
        <taxon>Embryophyta</taxon>
        <taxon>Tracheophyta</taxon>
        <taxon>Spermatophyta</taxon>
        <taxon>Magnoliopsida</taxon>
        <taxon>eudicotyledons</taxon>
        <taxon>Gunneridae</taxon>
        <taxon>Pentapetalae</taxon>
        <taxon>rosids</taxon>
        <taxon>fabids</taxon>
        <taxon>Fabales</taxon>
        <taxon>Fabaceae</taxon>
        <taxon>Papilionoideae</taxon>
        <taxon>50 kb inversion clade</taxon>
        <taxon>genistoids sensu lato</taxon>
        <taxon>core genistoids</taxon>
        <taxon>Genisteae</taxon>
        <taxon>Lupinus</taxon>
    </lineage>
</organism>
<dbReference type="PROSITE" id="PS00028">
    <property type="entry name" value="ZINC_FINGER_C2H2_1"/>
    <property type="match status" value="1"/>
</dbReference>
<name>A0AAV1YIQ2_LUPLU</name>